<evidence type="ECO:0000313" key="3">
    <source>
        <dbReference type="Proteomes" id="UP000093796"/>
    </source>
</evidence>
<organism evidence="2 3">
    <name type="scientific">Acetobacter pasteurianus</name>
    <name type="common">Acetobacter turbidans</name>
    <dbReference type="NCBI Taxonomy" id="438"/>
    <lineage>
        <taxon>Bacteria</taxon>
        <taxon>Pseudomonadati</taxon>
        <taxon>Pseudomonadota</taxon>
        <taxon>Alphaproteobacteria</taxon>
        <taxon>Acetobacterales</taxon>
        <taxon>Acetobacteraceae</taxon>
        <taxon>Acetobacter</taxon>
    </lineage>
</organism>
<dbReference type="OrthoDB" id="114108at2"/>
<dbReference type="PATRIC" id="fig|438.15.peg.2271"/>
<proteinExistence type="predicted"/>
<accession>A0A1A0DA51</accession>
<dbReference type="InterPro" id="IPR050834">
    <property type="entry name" value="Glycosyltransf_2"/>
</dbReference>
<feature type="domain" description="Glycosyltransferase 2-like" evidence="1">
    <location>
        <begin position="30"/>
        <end position="165"/>
    </location>
</feature>
<gene>
    <name evidence="2" type="ORF">SRCM100623_02044</name>
</gene>
<dbReference type="PANTHER" id="PTHR43685">
    <property type="entry name" value="GLYCOSYLTRANSFERASE"/>
    <property type="match status" value="1"/>
</dbReference>
<dbReference type="PANTHER" id="PTHR43685:SF14">
    <property type="entry name" value="GLYCOSYLTRANSFERASE 2-LIKE DOMAIN-CONTAINING PROTEIN"/>
    <property type="match status" value="1"/>
</dbReference>
<dbReference type="Proteomes" id="UP000093796">
    <property type="component" value="Unassembled WGS sequence"/>
</dbReference>
<sequence>MSSEDPDNRTLCIPYIAYRQNVFWKKQRIVVIPACNEENHIIPCLLALAAQSLTLPDKVVLWINNTTDQTYERALSLHNTLPFTLEIIQTTYAPDIASAGTARREAMAHAAKHAPKDALLFTTDADGEVATDWIYRTLEAFAQYPVEAVFGQAQLLPSEYAKIPPKLHEDEKAEQDYGALLEQITLLLCPQPHDPWPRHIEHSGASIAVTRQAWEQVGGFPNVHSGEDRQFYEALRQNNIRVRHAPEVVVYVSARLLGRARGGMAETLARRIIAQDKYIDDAFETVSRRLLRIRRELTYQRTNPLASISKIHAELLPSRILREDLPKHYKRAQRVLNFLRHTKHCLAKNWQSGPVDQCDIPLRTRYAPDTNAALGRPE</sequence>
<evidence type="ECO:0000313" key="2">
    <source>
        <dbReference type="EMBL" id="OAZ72024.1"/>
    </source>
</evidence>
<dbReference type="SUPFAM" id="SSF53448">
    <property type="entry name" value="Nucleotide-diphospho-sugar transferases"/>
    <property type="match status" value="1"/>
</dbReference>
<evidence type="ECO:0000259" key="1">
    <source>
        <dbReference type="Pfam" id="PF00535"/>
    </source>
</evidence>
<name>A0A1A0DA51_ACEPA</name>
<reference evidence="2 3" key="1">
    <citation type="submission" date="2016-05" db="EMBL/GenBank/DDBJ databases">
        <title>Genome sequencing of Acetobacter pasteurianus strain SRCM100623.</title>
        <authorList>
            <person name="Song Y.R."/>
        </authorList>
    </citation>
    <scope>NUCLEOTIDE SEQUENCE [LARGE SCALE GENOMIC DNA]</scope>
    <source>
        <strain evidence="2 3">SRCM100623</strain>
    </source>
</reference>
<protein>
    <recommendedName>
        <fullName evidence="1">Glycosyltransferase 2-like domain-containing protein</fullName>
    </recommendedName>
</protein>
<dbReference type="Gene3D" id="3.90.550.10">
    <property type="entry name" value="Spore Coat Polysaccharide Biosynthesis Protein SpsA, Chain A"/>
    <property type="match status" value="1"/>
</dbReference>
<dbReference type="InterPro" id="IPR029044">
    <property type="entry name" value="Nucleotide-diphossugar_trans"/>
</dbReference>
<dbReference type="EMBL" id="LYUD01000107">
    <property type="protein sequence ID" value="OAZ72024.1"/>
    <property type="molecule type" value="Genomic_DNA"/>
</dbReference>
<comment type="caution">
    <text evidence="2">The sequence shown here is derived from an EMBL/GenBank/DDBJ whole genome shotgun (WGS) entry which is preliminary data.</text>
</comment>
<dbReference type="InterPro" id="IPR001173">
    <property type="entry name" value="Glyco_trans_2-like"/>
</dbReference>
<dbReference type="RefSeq" id="WP_003630763.1">
    <property type="nucleotide sequence ID" value="NZ_LYUD01000107.1"/>
</dbReference>
<dbReference type="AlphaFoldDB" id="A0A1A0DA51"/>
<dbReference type="Pfam" id="PF00535">
    <property type="entry name" value="Glycos_transf_2"/>
    <property type="match status" value="1"/>
</dbReference>